<dbReference type="AlphaFoldDB" id="A0A2I1M1H9"/>
<accession>A0A2I1M1H9</accession>
<evidence type="ECO:0000313" key="1">
    <source>
        <dbReference type="EMBL" id="PKZ13957.1"/>
    </source>
</evidence>
<gene>
    <name evidence="1" type="ORF">CYJ32_07890</name>
</gene>
<dbReference type="EMBL" id="PKGU01000009">
    <property type="protein sequence ID" value="PKZ13957.1"/>
    <property type="molecule type" value="Genomic_DNA"/>
</dbReference>
<dbReference type="Proteomes" id="UP000242263">
    <property type="component" value="Unassembled WGS sequence"/>
</dbReference>
<name>A0A2I1M1H9_9BIFI</name>
<sequence length="75" mass="8122">MNKYEVSASVPCDTVCISDWFMSDRELSLAARGLLVTLKGIDATRNISMQALEKTVLEGCTAIRTALKNLSAKAT</sequence>
<evidence type="ECO:0000313" key="2">
    <source>
        <dbReference type="Proteomes" id="UP000242263"/>
    </source>
</evidence>
<comment type="caution">
    <text evidence="1">The sequence shown here is derived from an EMBL/GenBank/DDBJ whole genome shotgun (WGS) entry which is preliminary data.</text>
</comment>
<proteinExistence type="predicted"/>
<reference evidence="1 2" key="1">
    <citation type="submission" date="2017-12" db="EMBL/GenBank/DDBJ databases">
        <title>Phylogenetic diversity of female urinary microbiome.</title>
        <authorList>
            <person name="Thomas-White K."/>
            <person name="Wolfe A.J."/>
        </authorList>
    </citation>
    <scope>NUCLEOTIDE SEQUENCE [LARGE SCALE GENOMIC DNA]</scope>
    <source>
        <strain evidence="1 2">UMB0064</strain>
    </source>
</reference>
<organism evidence="1 2">
    <name type="scientific">Alloscardovia omnicolens</name>
    <dbReference type="NCBI Taxonomy" id="419015"/>
    <lineage>
        <taxon>Bacteria</taxon>
        <taxon>Bacillati</taxon>
        <taxon>Actinomycetota</taxon>
        <taxon>Actinomycetes</taxon>
        <taxon>Bifidobacteriales</taxon>
        <taxon>Bifidobacteriaceae</taxon>
        <taxon>Alloscardovia</taxon>
    </lineage>
</organism>
<protein>
    <submittedName>
        <fullName evidence="1">Uncharacterized protein</fullName>
    </submittedName>
</protein>